<dbReference type="Proteomes" id="UP000682782">
    <property type="component" value="Chromosome"/>
</dbReference>
<evidence type="ECO:0000313" key="2">
    <source>
        <dbReference type="Proteomes" id="UP000682782"/>
    </source>
</evidence>
<reference evidence="1" key="1">
    <citation type="submission" date="2021-01" db="EMBL/GenBank/DDBJ databases">
        <title>Complete genome sequence of Clostridiales bacterium R-7.</title>
        <authorList>
            <person name="Mahoney-Kurpe S.C."/>
            <person name="Palevich N."/>
            <person name="Koike S."/>
            <person name="Moon C.D."/>
            <person name="Attwood G.T."/>
        </authorList>
    </citation>
    <scope>NUCLEOTIDE SEQUENCE</scope>
    <source>
        <strain evidence="1">R-7</strain>
    </source>
</reference>
<sequence>MSRTKKSKAVPVVIVLTILIAALAILCFLIKPLVIEPQKAAIAKANADARAAVEERNKQAEAEYKALIAELEAKANEPTNPSWPEHDPDAAWQILDLSDIPLESQTAETKTRADLFKYGNEMLLVNAWHSRPENDFDESELKSVSKYNQGDLKIQAKDNNVLLYPKAIQALTVALADAKAAGYTHYLVDGGYRSYKTQEEYFNNKVNKLSSKYTGEALIEAAKKEVNYPGTSEYNSGFGFDLRLYDRNDPDVGAPKYSTTPEGKWMNENCWKYGFVFRFPQNAWPLETSSDKSFKTGVSVHLNLYRYVGKGNAAIMHYKDFTLEEYIEYLEEHPHIALFENGVLKYEIYRQYVGEAPSFDVQLTRKTNTWETSLDNMGALITVFYY</sequence>
<proteinExistence type="predicted"/>
<name>A0AC61N5M4_9FIRM</name>
<evidence type="ECO:0000313" key="1">
    <source>
        <dbReference type="EMBL" id="QUC66273.1"/>
    </source>
</evidence>
<gene>
    <name evidence="1" type="ORF">JYE49_10415</name>
</gene>
<accession>A0AC61N5M4</accession>
<protein>
    <submittedName>
        <fullName evidence="1">M15 family metallopeptidase</fullName>
    </submittedName>
</protein>
<dbReference type="EMBL" id="CP068393">
    <property type="protein sequence ID" value="QUC66273.1"/>
    <property type="molecule type" value="Genomic_DNA"/>
</dbReference>
<keyword evidence="2" id="KW-1185">Reference proteome</keyword>
<organism evidence="1 2">
    <name type="scientific">Aristaeella hokkaidonensis</name>
    <dbReference type="NCBI Taxonomy" id="3046382"/>
    <lineage>
        <taxon>Bacteria</taxon>
        <taxon>Bacillati</taxon>
        <taxon>Bacillota</taxon>
        <taxon>Clostridia</taxon>
        <taxon>Eubacteriales</taxon>
        <taxon>Aristaeellaceae</taxon>
        <taxon>Aristaeella</taxon>
    </lineage>
</organism>